<evidence type="ECO:0000313" key="2">
    <source>
        <dbReference type="Proteomes" id="UP000317288"/>
    </source>
</evidence>
<dbReference type="EMBL" id="VNFE01000015">
    <property type="protein sequence ID" value="TVU87045.1"/>
    <property type="molecule type" value="Genomic_DNA"/>
</dbReference>
<dbReference type="Proteomes" id="UP000317288">
    <property type="component" value="Unassembled WGS sequence"/>
</dbReference>
<gene>
    <name evidence="1" type="ORF">FQP89_23560</name>
</gene>
<dbReference type="AlphaFoldDB" id="A0A558J0A0"/>
<comment type="caution">
    <text evidence="1">The sequence shown here is derived from an EMBL/GenBank/DDBJ whole genome shotgun (WGS) entry which is preliminary data.</text>
</comment>
<protein>
    <submittedName>
        <fullName evidence="1">Uncharacterized protein</fullName>
    </submittedName>
</protein>
<accession>A0A558J0A0</accession>
<organism evidence="1 2">
    <name type="scientific">Vreelandella titanicae</name>
    <dbReference type="NCBI Taxonomy" id="664683"/>
    <lineage>
        <taxon>Bacteria</taxon>
        <taxon>Pseudomonadati</taxon>
        <taxon>Pseudomonadota</taxon>
        <taxon>Gammaproteobacteria</taxon>
        <taxon>Oceanospirillales</taxon>
        <taxon>Halomonadaceae</taxon>
        <taxon>Vreelandella</taxon>
    </lineage>
</organism>
<sequence length="133" mass="14938">MSRHGFHNVLNSPSDEEKGFLDLLGYDIYDWIARGVAGYDEPLETYFFNLDGIWIFGTTHEEITTVSELQGTLSAIFRGAALPFNMEGLLRIAEDFETEEGILTPGEAAMMSAGLPQDYLDNHLKLAKTFRDQ</sequence>
<dbReference type="RefSeq" id="WP_144816032.1">
    <property type="nucleotide sequence ID" value="NZ_VNFE01000015.1"/>
</dbReference>
<name>A0A558J0A0_9GAMM</name>
<evidence type="ECO:0000313" key="1">
    <source>
        <dbReference type="EMBL" id="TVU87045.1"/>
    </source>
</evidence>
<reference evidence="1 2" key="1">
    <citation type="submission" date="2019-07" db="EMBL/GenBank/DDBJ databases">
        <title>Diversity of Bacteria from Kongsfjorden, Arctic.</title>
        <authorList>
            <person name="Yu Y."/>
        </authorList>
    </citation>
    <scope>NUCLEOTIDE SEQUENCE [LARGE SCALE GENOMIC DNA]</scope>
    <source>
        <strain evidence="1 2">SM1922</strain>
    </source>
</reference>
<proteinExistence type="predicted"/>